<dbReference type="EC" id="3.1.-.-" evidence="6"/>
<keyword evidence="6" id="KW-0800">Toxin</keyword>
<dbReference type="InterPro" id="IPR051749">
    <property type="entry name" value="PINc/VapC_TA_RNase"/>
</dbReference>
<reference evidence="8 9" key="1">
    <citation type="submission" date="2014-08" db="EMBL/GenBank/DDBJ databases">
        <authorList>
            <person name="Moulin Lionel"/>
        </authorList>
    </citation>
    <scope>NUCLEOTIDE SEQUENCE [LARGE SCALE GENOMIC DNA]</scope>
</reference>
<dbReference type="HAMAP" id="MF_00265">
    <property type="entry name" value="VapC_Nob1"/>
    <property type="match status" value="1"/>
</dbReference>
<dbReference type="Gene3D" id="3.40.50.1010">
    <property type="entry name" value="5'-nuclease"/>
    <property type="match status" value="1"/>
</dbReference>
<feature type="binding site" evidence="6">
    <location>
        <position position="5"/>
    </location>
    <ligand>
        <name>Mg(2+)</name>
        <dbReference type="ChEBI" id="CHEBI:18420"/>
    </ligand>
</feature>
<keyword evidence="5 6" id="KW-0460">Magnesium</keyword>
<keyword evidence="2 6" id="KW-0540">Nuclease</keyword>
<feature type="domain" description="PIN" evidence="7">
    <location>
        <begin position="2"/>
        <end position="129"/>
    </location>
</feature>
<dbReference type="SUPFAM" id="SSF88723">
    <property type="entry name" value="PIN domain-like"/>
    <property type="match status" value="1"/>
</dbReference>
<keyword evidence="1 6" id="KW-1277">Toxin-antitoxin system</keyword>
<dbReference type="InterPro" id="IPR029060">
    <property type="entry name" value="PIN-like_dom_sf"/>
</dbReference>
<dbReference type="GO" id="GO:0004540">
    <property type="term" value="F:RNA nuclease activity"/>
    <property type="evidence" value="ECO:0007669"/>
    <property type="project" value="InterPro"/>
</dbReference>
<organism evidence="8 9">
    <name type="scientific">Mesorhizobium plurifarium</name>
    <dbReference type="NCBI Taxonomy" id="69974"/>
    <lineage>
        <taxon>Bacteria</taxon>
        <taxon>Pseudomonadati</taxon>
        <taxon>Pseudomonadota</taxon>
        <taxon>Alphaproteobacteria</taxon>
        <taxon>Hyphomicrobiales</taxon>
        <taxon>Phyllobacteriaceae</taxon>
        <taxon>Mesorhizobium</taxon>
    </lineage>
</organism>
<evidence type="ECO:0000256" key="6">
    <source>
        <dbReference type="HAMAP-Rule" id="MF_00265"/>
    </source>
</evidence>
<dbReference type="GO" id="GO:0000287">
    <property type="term" value="F:magnesium ion binding"/>
    <property type="evidence" value="ECO:0007669"/>
    <property type="project" value="UniProtKB-UniRule"/>
</dbReference>
<comment type="similarity">
    <text evidence="6">Belongs to the PINc/VapC protein family.</text>
</comment>
<accession>A0A090G1G8</accession>
<evidence type="ECO:0000259" key="7">
    <source>
        <dbReference type="Pfam" id="PF01850"/>
    </source>
</evidence>
<dbReference type="InterPro" id="IPR044153">
    <property type="entry name" value="PIN_Pae0151-like"/>
</dbReference>
<dbReference type="Proteomes" id="UP000046122">
    <property type="component" value="Unassembled WGS sequence"/>
</dbReference>
<keyword evidence="4 6" id="KW-0378">Hydrolase</keyword>
<comment type="function">
    <text evidence="6">Toxic component of a toxin-antitoxin (TA) system. An RNase.</text>
</comment>
<dbReference type="PANTHER" id="PTHR42740">
    <property type="entry name" value="RIBONUCLEASE VAPC3"/>
    <property type="match status" value="1"/>
</dbReference>
<gene>
    <name evidence="6" type="primary">vapC</name>
    <name evidence="8" type="ORF">MPL3365_110089</name>
</gene>
<comment type="cofactor">
    <cofactor evidence="6">
        <name>Mg(2+)</name>
        <dbReference type="ChEBI" id="CHEBI:18420"/>
    </cofactor>
</comment>
<dbReference type="GO" id="GO:0016787">
    <property type="term" value="F:hydrolase activity"/>
    <property type="evidence" value="ECO:0007669"/>
    <property type="project" value="UniProtKB-KW"/>
</dbReference>
<dbReference type="Pfam" id="PF01850">
    <property type="entry name" value="PIN"/>
    <property type="match status" value="1"/>
</dbReference>
<dbReference type="AlphaFoldDB" id="A0A090G1G8"/>
<dbReference type="InterPro" id="IPR022907">
    <property type="entry name" value="VapC_family"/>
</dbReference>
<dbReference type="GO" id="GO:0090729">
    <property type="term" value="F:toxin activity"/>
    <property type="evidence" value="ECO:0007669"/>
    <property type="project" value="UniProtKB-KW"/>
</dbReference>
<evidence type="ECO:0000313" key="8">
    <source>
        <dbReference type="EMBL" id="CDX49985.1"/>
    </source>
</evidence>
<evidence type="ECO:0000256" key="3">
    <source>
        <dbReference type="ARBA" id="ARBA00022723"/>
    </source>
</evidence>
<protein>
    <recommendedName>
        <fullName evidence="6">Ribonuclease VapC</fullName>
        <shortName evidence="6">RNase VapC</shortName>
        <ecNumber evidence="6">3.1.-.-</ecNumber>
    </recommendedName>
    <alternativeName>
        <fullName evidence="6">Toxin VapC</fullName>
    </alternativeName>
</protein>
<sequence length="143" mass="15809">MIIVDASIFIKLFRDEDDSEQARNLFAKNIADGRAMAAPSILLYEALSAALHYEQSFVMVAKLIAGLREGGFELLEPDMDELAKTQEMATQLSPAGGYPTLNDCVYHAIAINRAGTLVTADRRHFAKTKHLGRITLLADWRAD</sequence>
<dbReference type="EMBL" id="CCNE01000003">
    <property type="protein sequence ID" value="CDX49985.1"/>
    <property type="molecule type" value="Genomic_DNA"/>
</dbReference>
<dbReference type="CDD" id="cd09873">
    <property type="entry name" value="PIN_Pae0151-like"/>
    <property type="match status" value="1"/>
</dbReference>
<feature type="binding site" evidence="6">
    <location>
        <position position="103"/>
    </location>
    <ligand>
        <name>Mg(2+)</name>
        <dbReference type="ChEBI" id="CHEBI:18420"/>
    </ligand>
</feature>
<evidence type="ECO:0000313" key="9">
    <source>
        <dbReference type="Proteomes" id="UP000046122"/>
    </source>
</evidence>
<name>A0A090G1G8_MESPL</name>
<dbReference type="PANTHER" id="PTHR42740:SF1">
    <property type="entry name" value="RIBONUCLEASE VAPC3"/>
    <property type="match status" value="1"/>
</dbReference>
<dbReference type="InterPro" id="IPR002716">
    <property type="entry name" value="PIN_dom"/>
</dbReference>
<evidence type="ECO:0000256" key="5">
    <source>
        <dbReference type="ARBA" id="ARBA00022842"/>
    </source>
</evidence>
<evidence type="ECO:0000256" key="1">
    <source>
        <dbReference type="ARBA" id="ARBA00022649"/>
    </source>
</evidence>
<proteinExistence type="inferred from homology"/>
<evidence type="ECO:0000256" key="4">
    <source>
        <dbReference type="ARBA" id="ARBA00022801"/>
    </source>
</evidence>
<evidence type="ECO:0000256" key="2">
    <source>
        <dbReference type="ARBA" id="ARBA00022722"/>
    </source>
</evidence>
<keyword evidence="3 6" id="KW-0479">Metal-binding</keyword>